<keyword evidence="3" id="KW-1185">Reference proteome</keyword>
<comment type="caution">
    <text evidence="2">The sequence shown here is derived from an EMBL/GenBank/DDBJ whole genome shotgun (WGS) entry which is preliminary data.</text>
</comment>
<organism evidence="2 3">
    <name type="scientific">Smittium mucronatum</name>
    <dbReference type="NCBI Taxonomy" id="133383"/>
    <lineage>
        <taxon>Eukaryota</taxon>
        <taxon>Fungi</taxon>
        <taxon>Fungi incertae sedis</taxon>
        <taxon>Zoopagomycota</taxon>
        <taxon>Kickxellomycotina</taxon>
        <taxon>Harpellomycetes</taxon>
        <taxon>Harpellales</taxon>
        <taxon>Legeriomycetaceae</taxon>
        <taxon>Smittium</taxon>
    </lineage>
</organism>
<keyword evidence="1" id="KW-0732">Signal</keyword>
<evidence type="ECO:0000256" key="1">
    <source>
        <dbReference type="SAM" id="SignalP"/>
    </source>
</evidence>
<name>A0A1R0GQ20_9FUNG</name>
<dbReference type="Proteomes" id="UP000187455">
    <property type="component" value="Unassembled WGS sequence"/>
</dbReference>
<protein>
    <submittedName>
        <fullName evidence="2">Uncharacterized protein</fullName>
    </submittedName>
</protein>
<sequence>MEILWFLLLSLWKSSVISEESGYTEGSNTVSSNLSTSALRNLLPLPPAPCTNFSLVFVSKQCFHSFSETHSKFLEVVPPNFLTYAIVAVLSEYMSTDPPKISDGYKALSITNNFFSFICLFLSAEFHSP</sequence>
<dbReference type="AlphaFoldDB" id="A0A1R0GQ20"/>
<gene>
    <name evidence="2" type="ORF">AYI68_g6967</name>
</gene>
<dbReference type="EMBL" id="LSSL01005187">
    <property type="protein sequence ID" value="OLY78974.1"/>
    <property type="molecule type" value="Genomic_DNA"/>
</dbReference>
<accession>A0A1R0GQ20</accession>
<feature type="signal peptide" evidence="1">
    <location>
        <begin position="1"/>
        <end position="18"/>
    </location>
</feature>
<evidence type="ECO:0000313" key="3">
    <source>
        <dbReference type="Proteomes" id="UP000187455"/>
    </source>
</evidence>
<reference evidence="2 3" key="1">
    <citation type="journal article" date="2016" name="Mol. Biol. Evol.">
        <title>Genome-Wide Survey of Gut Fungi (Harpellales) Reveals the First Horizontally Transferred Ubiquitin Gene from a Mosquito Host.</title>
        <authorList>
            <person name="Wang Y."/>
            <person name="White M.M."/>
            <person name="Kvist S."/>
            <person name="Moncalvo J.M."/>
        </authorList>
    </citation>
    <scope>NUCLEOTIDE SEQUENCE [LARGE SCALE GENOMIC DNA]</scope>
    <source>
        <strain evidence="2 3">ALG-7-W6</strain>
    </source>
</reference>
<feature type="chain" id="PRO_5012615961" evidence="1">
    <location>
        <begin position="19"/>
        <end position="129"/>
    </location>
</feature>
<proteinExistence type="predicted"/>
<evidence type="ECO:0000313" key="2">
    <source>
        <dbReference type="EMBL" id="OLY78974.1"/>
    </source>
</evidence>